<comment type="subcellular location">
    <subcellularLocation>
        <location evidence="1">Membrane</location>
        <topology evidence="1">Multi-pass membrane protein</topology>
    </subcellularLocation>
</comment>
<dbReference type="PANTHER" id="PTHR10165:SF35">
    <property type="entry name" value="RE23632P"/>
    <property type="match status" value="1"/>
</dbReference>
<dbReference type="Pfam" id="PF01569">
    <property type="entry name" value="PAP2"/>
    <property type="match status" value="1"/>
</dbReference>
<feature type="transmembrane region" description="Helical" evidence="6">
    <location>
        <begin position="212"/>
        <end position="231"/>
    </location>
</feature>
<keyword evidence="3 6" id="KW-0812">Transmembrane</keyword>
<organism evidence="8 9">
    <name type="scientific">Mixia osmundae (strain CBS 9802 / IAM 14324 / JCM 22182 / KY 12970)</name>
    <dbReference type="NCBI Taxonomy" id="764103"/>
    <lineage>
        <taxon>Eukaryota</taxon>
        <taxon>Fungi</taxon>
        <taxon>Dikarya</taxon>
        <taxon>Basidiomycota</taxon>
        <taxon>Pucciniomycotina</taxon>
        <taxon>Mixiomycetes</taxon>
        <taxon>Mixiales</taxon>
        <taxon>Mixiaceae</taxon>
        <taxon>Mixia</taxon>
    </lineage>
</organism>
<evidence type="ECO:0000256" key="1">
    <source>
        <dbReference type="ARBA" id="ARBA00004141"/>
    </source>
</evidence>
<feature type="transmembrane region" description="Helical" evidence="6">
    <location>
        <begin position="27"/>
        <end position="48"/>
    </location>
</feature>
<sequence>MADEHELLLVDGSQSWLRSTTARFSSVLPWLSFALVGDWIVVLVIQLFERQVRASAVHEEDVKLYLDDPSIMYRHTDKETIPGSLNDLLTYSLPLLLLVLISAARLSLFELHQSLLAFVAGSQANQLATDFVKSRVGRLRPDFLARCQFDFELNECTGDVRIVQEGRKSFPSGHSSQAFYGMIFLSLYLAGKNRAWSLEHTDSHTHLVRSRLYRSAVVIAPIFLSTYIAISRWDDHVHHPTDILAGCLLGTAIALSNYLIWWPSPFGSRNHVTMPTPRLHYAKPVVEREPADEQV</sequence>
<dbReference type="Proteomes" id="UP000009131">
    <property type="component" value="Unassembled WGS sequence"/>
</dbReference>
<dbReference type="GO" id="GO:0008195">
    <property type="term" value="F:phosphatidate phosphatase activity"/>
    <property type="evidence" value="ECO:0007669"/>
    <property type="project" value="TreeGrafter"/>
</dbReference>
<evidence type="ECO:0000256" key="6">
    <source>
        <dbReference type="SAM" id="Phobius"/>
    </source>
</evidence>
<dbReference type="GO" id="GO:0006644">
    <property type="term" value="P:phospholipid metabolic process"/>
    <property type="evidence" value="ECO:0007669"/>
    <property type="project" value="InterPro"/>
</dbReference>
<evidence type="ECO:0000256" key="4">
    <source>
        <dbReference type="ARBA" id="ARBA00022989"/>
    </source>
</evidence>
<reference evidence="8 9" key="2">
    <citation type="journal article" date="2012" name="Open Biol.">
        <title>Characteristics of nucleosomes and linker DNA regions on the genome of the basidiomycete Mixia osmundae revealed by mono- and dinucleosome mapping.</title>
        <authorList>
            <person name="Nishida H."/>
            <person name="Kondo S."/>
            <person name="Matsumoto T."/>
            <person name="Suzuki Y."/>
            <person name="Yoshikawa H."/>
            <person name="Taylor T.D."/>
            <person name="Sugiyama J."/>
        </authorList>
    </citation>
    <scope>NUCLEOTIDE SEQUENCE [LARGE SCALE GENOMIC DNA]</scope>
    <source>
        <strain evidence="9">CBS 9802 / IAM 14324 / JCM 22182 / KY 12970</strain>
    </source>
</reference>
<protein>
    <recommendedName>
        <fullName evidence="7">Phosphatidic acid phosphatase type 2/haloperoxidase domain-containing protein</fullName>
    </recommendedName>
</protein>
<keyword evidence="9" id="KW-1185">Reference proteome</keyword>
<accession>G7E8Y9</accession>
<dbReference type="HOGENOM" id="CLU_021458_5_0_1"/>
<dbReference type="InterPro" id="IPR043216">
    <property type="entry name" value="PAP-like"/>
</dbReference>
<evidence type="ECO:0000313" key="9">
    <source>
        <dbReference type="Proteomes" id="UP000009131"/>
    </source>
</evidence>
<dbReference type="PANTHER" id="PTHR10165">
    <property type="entry name" value="LIPID PHOSPHATE PHOSPHATASE"/>
    <property type="match status" value="1"/>
</dbReference>
<reference evidence="8 9" key="1">
    <citation type="journal article" date="2011" name="J. Gen. Appl. Microbiol.">
        <title>Draft genome sequencing of the enigmatic basidiomycete Mixia osmundae.</title>
        <authorList>
            <person name="Nishida H."/>
            <person name="Nagatsuka Y."/>
            <person name="Sugiyama J."/>
        </authorList>
    </citation>
    <scope>NUCLEOTIDE SEQUENCE [LARGE SCALE GENOMIC DNA]</scope>
    <source>
        <strain evidence="9">CBS 9802 / IAM 14324 / JCM 22182 / KY 12970</strain>
    </source>
</reference>
<dbReference type="eggNOG" id="KOG3030">
    <property type="taxonomic scope" value="Eukaryota"/>
</dbReference>
<dbReference type="SUPFAM" id="SSF48317">
    <property type="entry name" value="Acid phosphatase/Vanadium-dependent haloperoxidase"/>
    <property type="match status" value="1"/>
</dbReference>
<evidence type="ECO:0000256" key="2">
    <source>
        <dbReference type="ARBA" id="ARBA00008816"/>
    </source>
</evidence>
<evidence type="ECO:0000256" key="5">
    <source>
        <dbReference type="ARBA" id="ARBA00023136"/>
    </source>
</evidence>
<keyword evidence="4 6" id="KW-1133">Transmembrane helix</keyword>
<dbReference type="SMART" id="SM00014">
    <property type="entry name" value="acidPPc"/>
    <property type="match status" value="1"/>
</dbReference>
<feature type="transmembrane region" description="Helical" evidence="6">
    <location>
        <begin position="243"/>
        <end position="261"/>
    </location>
</feature>
<dbReference type="CDD" id="cd03390">
    <property type="entry name" value="PAP2_containing_1_like"/>
    <property type="match status" value="1"/>
</dbReference>
<dbReference type="InterPro" id="IPR036938">
    <property type="entry name" value="PAP2/HPO_sf"/>
</dbReference>
<keyword evidence="5 6" id="KW-0472">Membrane</keyword>
<comment type="similarity">
    <text evidence="2">Belongs to the PA-phosphatase related phosphoesterase family.</text>
</comment>
<dbReference type="InterPro" id="IPR000326">
    <property type="entry name" value="PAP2/HPO"/>
</dbReference>
<gene>
    <name evidence="8" type="primary">Mo06308</name>
    <name evidence="8" type="ORF">E5Q_06308</name>
</gene>
<evidence type="ECO:0000256" key="3">
    <source>
        <dbReference type="ARBA" id="ARBA00022692"/>
    </source>
</evidence>
<dbReference type="Gene3D" id="1.20.144.10">
    <property type="entry name" value="Phosphatidic acid phosphatase type 2/haloperoxidase"/>
    <property type="match status" value="1"/>
</dbReference>
<dbReference type="STRING" id="764103.G7E8Y9"/>
<dbReference type="GO" id="GO:0016020">
    <property type="term" value="C:membrane"/>
    <property type="evidence" value="ECO:0007669"/>
    <property type="project" value="UniProtKB-SubCell"/>
</dbReference>
<dbReference type="InParanoid" id="G7E8Y9"/>
<dbReference type="AlphaFoldDB" id="G7E8Y9"/>
<dbReference type="EMBL" id="BABT02000220">
    <property type="protein sequence ID" value="GAA99607.1"/>
    <property type="molecule type" value="Genomic_DNA"/>
</dbReference>
<feature type="domain" description="Phosphatidic acid phosphatase type 2/haloperoxidase" evidence="7">
    <location>
        <begin position="115"/>
        <end position="258"/>
    </location>
</feature>
<name>G7E8Y9_MIXOS</name>
<dbReference type="GO" id="GO:0046839">
    <property type="term" value="P:phospholipid dephosphorylation"/>
    <property type="evidence" value="ECO:0007669"/>
    <property type="project" value="TreeGrafter"/>
</dbReference>
<evidence type="ECO:0000313" key="8">
    <source>
        <dbReference type="EMBL" id="GAA99607.1"/>
    </source>
</evidence>
<evidence type="ECO:0000259" key="7">
    <source>
        <dbReference type="SMART" id="SM00014"/>
    </source>
</evidence>
<dbReference type="OrthoDB" id="10030083at2759"/>
<proteinExistence type="inferred from homology"/>
<comment type="caution">
    <text evidence="8">The sequence shown here is derived from an EMBL/GenBank/DDBJ whole genome shotgun (WGS) entry which is preliminary data.</text>
</comment>